<reference evidence="2" key="1">
    <citation type="submission" date="2015-12" db="EMBL/GenBank/DDBJ databases">
        <title>Gene expression during late stages of embryo sac development: a critical building block for successful pollen-pistil interactions.</title>
        <authorList>
            <person name="Liu Y."/>
            <person name="Joly V."/>
            <person name="Sabar M."/>
            <person name="Matton D.P."/>
        </authorList>
    </citation>
    <scope>NUCLEOTIDE SEQUENCE</scope>
</reference>
<keyword evidence="1" id="KW-1133">Transmembrane helix</keyword>
<feature type="transmembrane region" description="Helical" evidence="1">
    <location>
        <begin position="52"/>
        <end position="73"/>
    </location>
</feature>
<protein>
    <submittedName>
        <fullName evidence="2">Putative ovule protein</fullName>
    </submittedName>
</protein>
<evidence type="ECO:0000256" key="1">
    <source>
        <dbReference type="SAM" id="Phobius"/>
    </source>
</evidence>
<organism evidence="2">
    <name type="scientific">Solanum chacoense</name>
    <name type="common">Chaco potato</name>
    <dbReference type="NCBI Taxonomy" id="4108"/>
    <lineage>
        <taxon>Eukaryota</taxon>
        <taxon>Viridiplantae</taxon>
        <taxon>Streptophyta</taxon>
        <taxon>Embryophyta</taxon>
        <taxon>Tracheophyta</taxon>
        <taxon>Spermatophyta</taxon>
        <taxon>Magnoliopsida</taxon>
        <taxon>eudicotyledons</taxon>
        <taxon>Gunneridae</taxon>
        <taxon>Pentapetalae</taxon>
        <taxon>asterids</taxon>
        <taxon>lamiids</taxon>
        <taxon>Solanales</taxon>
        <taxon>Solanaceae</taxon>
        <taxon>Solanoideae</taxon>
        <taxon>Solaneae</taxon>
        <taxon>Solanum</taxon>
    </lineage>
</organism>
<name>A0A0V0GV31_SOLCH</name>
<sequence length="85" mass="9679">MYIHSSSGPQVIFCTWEIMIVRAATSCTSISVTISCFLYFDYHFDVVTVQNVLLCFLFGYFFLWSVLDCFPLVSGLSETTSLPLR</sequence>
<dbReference type="AlphaFoldDB" id="A0A0V0GV31"/>
<feature type="transmembrane region" description="Helical" evidence="1">
    <location>
        <begin position="20"/>
        <end position="40"/>
    </location>
</feature>
<accession>A0A0V0GV31</accession>
<evidence type="ECO:0000313" key="2">
    <source>
        <dbReference type="EMBL" id="JAP12033.1"/>
    </source>
</evidence>
<keyword evidence="1" id="KW-0812">Transmembrane</keyword>
<keyword evidence="1" id="KW-0472">Membrane</keyword>
<proteinExistence type="predicted"/>
<dbReference type="EMBL" id="GEDG01030265">
    <property type="protein sequence ID" value="JAP12033.1"/>
    <property type="molecule type" value="Transcribed_RNA"/>
</dbReference>